<dbReference type="Gene3D" id="1.20.120.710">
    <property type="entry name" value="Haloacid dehalogenase hydrolase-like domain"/>
    <property type="match status" value="1"/>
</dbReference>
<keyword evidence="5" id="KW-1185">Reference proteome</keyword>
<dbReference type="Proteomes" id="UP001596002">
    <property type="component" value="Unassembled WGS sequence"/>
</dbReference>
<dbReference type="SUPFAM" id="SSF56784">
    <property type="entry name" value="HAD-like"/>
    <property type="match status" value="1"/>
</dbReference>
<comment type="cofactor">
    <cofactor evidence="1">
        <name>Mg(2+)</name>
        <dbReference type="ChEBI" id="CHEBI:18420"/>
    </cofactor>
</comment>
<dbReference type="PANTHER" id="PTHR46470">
    <property type="entry name" value="N-ACYLNEURAMINATE-9-PHOSPHATASE"/>
    <property type="match status" value="1"/>
</dbReference>
<dbReference type="SFLD" id="SFLDG01129">
    <property type="entry name" value="C1.5:_HAD__Beta-PGM__Phosphata"/>
    <property type="match status" value="1"/>
</dbReference>
<accession>A0ABV9Q0V4</accession>
<dbReference type="SFLD" id="SFLDS00003">
    <property type="entry name" value="Haloacid_Dehalogenase"/>
    <property type="match status" value="1"/>
</dbReference>
<keyword evidence="2 4" id="KW-0378">Hydrolase</keyword>
<evidence type="ECO:0000313" key="5">
    <source>
        <dbReference type="Proteomes" id="UP001596002"/>
    </source>
</evidence>
<name>A0ABV9Q0V4_9BACL</name>
<dbReference type="GO" id="GO:0016787">
    <property type="term" value="F:hydrolase activity"/>
    <property type="evidence" value="ECO:0007669"/>
    <property type="project" value="UniProtKB-KW"/>
</dbReference>
<dbReference type="InterPro" id="IPR051400">
    <property type="entry name" value="HAD-like_hydrolase"/>
</dbReference>
<dbReference type="EMBL" id="JBHSHC010000057">
    <property type="protein sequence ID" value="MFC4767429.1"/>
    <property type="molecule type" value="Genomic_DNA"/>
</dbReference>
<evidence type="ECO:0000256" key="3">
    <source>
        <dbReference type="ARBA" id="ARBA00022842"/>
    </source>
</evidence>
<dbReference type="NCBIfam" id="TIGR01549">
    <property type="entry name" value="HAD-SF-IA-v1"/>
    <property type="match status" value="1"/>
</dbReference>
<dbReference type="InterPro" id="IPR006439">
    <property type="entry name" value="HAD-SF_hydro_IA"/>
</dbReference>
<evidence type="ECO:0000256" key="2">
    <source>
        <dbReference type="ARBA" id="ARBA00022801"/>
    </source>
</evidence>
<protein>
    <submittedName>
        <fullName evidence="4">HAD family hydrolase</fullName>
        <ecNumber evidence="4">3.1.3.-</ecNumber>
    </submittedName>
</protein>
<evidence type="ECO:0000313" key="4">
    <source>
        <dbReference type="EMBL" id="MFC4767429.1"/>
    </source>
</evidence>
<sequence length="233" mass="26508">MKRYKAICFDLDDTLYDSSWHYEQGVKATFQTLHPELDAEAAFRLVKERTDQLWPIFEEGTIDLAEYRRLRFVTDPVLNKVFDEKMADAFHAHYMSIASNYIRPFEGLAETMEELTKKHQLAVITNGPADAQWLKMQCLGIDSFIPEDRLFISGIIGAAKPHAAIFHHALNELGVEPHEAIHIGDSYPHDAEGALAVGMDAVWLNRNGSVRDVHPQVRVIRELKELLPLLKAC</sequence>
<dbReference type="NCBIfam" id="TIGR01509">
    <property type="entry name" value="HAD-SF-IA-v3"/>
    <property type="match status" value="1"/>
</dbReference>
<dbReference type="InterPro" id="IPR023214">
    <property type="entry name" value="HAD_sf"/>
</dbReference>
<dbReference type="Gene3D" id="3.40.50.1000">
    <property type="entry name" value="HAD superfamily/HAD-like"/>
    <property type="match status" value="1"/>
</dbReference>
<evidence type="ECO:0000256" key="1">
    <source>
        <dbReference type="ARBA" id="ARBA00001946"/>
    </source>
</evidence>
<keyword evidence="3" id="KW-0460">Magnesium</keyword>
<dbReference type="RefSeq" id="WP_380025350.1">
    <property type="nucleotide sequence ID" value="NZ_JBHSHC010000057.1"/>
</dbReference>
<reference evidence="5" key="1">
    <citation type="journal article" date="2019" name="Int. J. Syst. Evol. Microbiol.">
        <title>The Global Catalogue of Microorganisms (GCM) 10K type strain sequencing project: providing services to taxonomists for standard genome sequencing and annotation.</title>
        <authorList>
            <consortium name="The Broad Institute Genomics Platform"/>
            <consortium name="The Broad Institute Genome Sequencing Center for Infectious Disease"/>
            <person name="Wu L."/>
            <person name="Ma J."/>
        </authorList>
    </citation>
    <scope>NUCLEOTIDE SEQUENCE [LARGE SCALE GENOMIC DNA]</scope>
    <source>
        <strain evidence="5">WYCCWR 12678</strain>
    </source>
</reference>
<proteinExistence type="predicted"/>
<dbReference type="EC" id="3.1.3.-" evidence="4"/>
<gene>
    <name evidence="4" type="ORF">ACFO8Q_08640</name>
</gene>
<dbReference type="InterPro" id="IPR036412">
    <property type="entry name" value="HAD-like_sf"/>
</dbReference>
<organism evidence="4 5">
    <name type="scientific">Effusibacillus consociatus</name>
    <dbReference type="NCBI Taxonomy" id="1117041"/>
    <lineage>
        <taxon>Bacteria</taxon>
        <taxon>Bacillati</taxon>
        <taxon>Bacillota</taxon>
        <taxon>Bacilli</taxon>
        <taxon>Bacillales</taxon>
        <taxon>Alicyclobacillaceae</taxon>
        <taxon>Effusibacillus</taxon>
    </lineage>
</organism>
<comment type="caution">
    <text evidence="4">The sequence shown here is derived from an EMBL/GenBank/DDBJ whole genome shotgun (WGS) entry which is preliminary data.</text>
</comment>
<dbReference type="Pfam" id="PF00702">
    <property type="entry name" value="Hydrolase"/>
    <property type="match status" value="1"/>
</dbReference>
<dbReference type="SFLD" id="SFLDG01135">
    <property type="entry name" value="C1.5.6:_HAD__Beta-PGM__Phospha"/>
    <property type="match status" value="1"/>
</dbReference>